<keyword evidence="3" id="KW-1185">Reference proteome</keyword>
<organism evidence="2 3">
    <name type="scientific">Aspergillus tanneri</name>
    <dbReference type="NCBI Taxonomy" id="1220188"/>
    <lineage>
        <taxon>Eukaryota</taxon>
        <taxon>Fungi</taxon>
        <taxon>Dikarya</taxon>
        <taxon>Ascomycota</taxon>
        <taxon>Pezizomycotina</taxon>
        <taxon>Eurotiomycetes</taxon>
        <taxon>Eurotiomycetidae</taxon>
        <taxon>Eurotiales</taxon>
        <taxon>Aspergillaceae</taxon>
        <taxon>Aspergillus</taxon>
        <taxon>Aspergillus subgen. Circumdati</taxon>
    </lineage>
</organism>
<accession>A0A4S3J7P5</accession>
<name>A0A4S3J7P5_9EURO</name>
<comment type="caution">
    <text evidence="2">The sequence shown here is derived from an EMBL/GenBank/DDBJ whole genome shotgun (WGS) entry which is preliminary data.</text>
</comment>
<evidence type="ECO:0000256" key="1">
    <source>
        <dbReference type="SAM" id="MobiDB-lite"/>
    </source>
</evidence>
<protein>
    <submittedName>
        <fullName evidence="2">Uncharacterized protein</fullName>
    </submittedName>
</protein>
<evidence type="ECO:0000313" key="3">
    <source>
        <dbReference type="Proteomes" id="UP000308092"/>
    </source>
</evidence>
<dbReference type="AlphaFoldDB" id="A0A4S3J7P5"/>
<dbReference type="VEuPathDB" id="FungiDB:EYZ11_010346"/>
<reference evidence="2 3" key="1">
    <citation type="submission" date="2019-03" db="EMBL/GenBank/DDBJ databases">
        <title>The genome sequence of a newly discovered highly antifungal drug resistant Aspergillus species, Aspergillus tanneri NIH 1004.</title>
        <authorList>
            <person name="Mounaud S."/>
            <person name="Singh I."/>
            <person name="Joardar V."/>
            <person name="Pakala S."/>
            <person name="Pakala S."/>
            <person name="Venepally P."/>
            <person name="Hoover J."/>
            <person name="Nierman W."/>
            <person name="Chung J."/>
            <person name="Losada L."/>
        </authorList>
    </citation>
    <scope>NUCLEOTIDE SEQUENCE [LARGE SCALE GENOMIC DNA]</scope>
    <source>
        <strain evidence="2 3">NIH1004</strain>
    </source>
</reference>
<evidence type="ECO:0000313" key="2">
    <source>
        <dbReference type="EMBL" id="THC90188.1"/>
    </source>
</evidence>
<proteinExistence type="predicted"/>
<feature type="region of interest" description="Disordered" evidence="1">
    <location>
        <begin position="1"/>
        <end position="38"/>
    </location>
</feature>
<gene>
    <name evidence="2" type="ORF">EYZ11_010346</name>
</gene>
<dbReference type="EMBL" id="SOSA01000549">
    <property type="protein sequence ID" value="THC90188.1"/>
    <property type="molecule type" value="Genomic_DNA"/>
</dbReference>
<sequence>MSYQQQPYQQPPQGYPLCNPTQCRRHHPKNLQSKNVAV</sequence>
<dbReference type="Proteomes" id="UP000308092">
    <property type="component" value="Unassembled WGS sequence"/>
</dbReference>